<keyword evidence="3" id="KW-0472">Membrane</keyword>
<evidence type="ECO:0000259" key="4">
    <source>
        <dbReference type="Pfam" id="PF03033"/>
    </source>
</evidence>
<evidence type="ECO:0000256" key="1">
    <source>
        <dbReference type="ARBA" id="ARBA00022676"/>
    </source>
</evidence>
<dbReference type="AlphaFoldDB" id="A0A2M7X592"/>
<gene>
    <name evidence="6" type="ORF">CO178_00460</name>
</gene>
<evidence type="ECO:0000259" key="5">
    <source>
        <dbReference type="Pfam" id="PF04101"/>
    </source>
</evidence>
<accession>A0A2M7X592</accession>
<dbReference type="PANTHER" id="PTHR21015:SF22">
    <property type="entry name" value="GLYCOSYLTRANSFERASE"/>
    <property type="match status" value="1"/>
</dbReference>
<dbReference type="Proteomes" id="UP000230683">
    <property type="component" value="Unassembled WGS sequence"/>
</dbReference>
<organism evidence="6 7">
    <name type="scientific">candidate division WWE3 bacterium CG_4_9_14_3_um_filter_34_6</name>
    <dbReference type="NCBI Taxonomy" id="1975079"/>
    <lineage>
        <taxon>Bacteria</taxon>
        <taxon>Katanobacteria</taxon>
    </lineage>
</organism>
<dbReference type="GO" id="GO:0016758">
    <property type="term" value="F:hexosyltransferase activity"/>
    <property type="evidence" value="ECO:0007669"/>
    <property type="project" value="InterPro"/>
</dbReference>
<reference evidence="7" key="1">
    <citation type="submission" date="2017-09" db="EMBL/GenBank/DDBJ databases">
        <title>Depth-based differentiation of microbial function through sediment-hosted aquifers and enrichment of novel symbionts in the deep terrestrial subsurface.</title>
        <authorList>
            <person name="Probst A.J."/>
            <person name="Ladd B."/>
            <person name="Jarett J.K."/>
            <person name="Geller-Mcgrath D.E."/>
            <person name="Sieber C.M.K."/>
            <person name="Emerson J.B."/>
            <person name="Anantharaman K."/>
            <person name="Thomas B.C."/>
            <person name="Malmstrom R."/>
            <person name="Stieglmeier M."/>
            <person name="Klingl A."/>
            <person name="Woyke T."/>
            <person name="Ryan C.M."/>
            <person name="Banfield J.F."/>
        </authorList>
    </citation>
    <scope>NUCLEOTIDE SEQUENCE [LARGE SCALE GENOMIC DNA]</scope>
</reference>
<dbReference type="GO" id="GO:0005975">
    <property type="term" value="P:carbohydrate metabolic process"/>
    <property type="evidence" value="ECO:0007669"/>
    <property type="project" value="InterPro"/>
</dbReference>
<proteinExistence type="predicted"/>
<feature type="domain" description="Glycosyltransferase family 28 N-terminal" evidence="4">
    <location>
        <begin position="8"/>
        <end position="146"/>
    </location>
</feature>
<feature type="transmembrane region" description="Helical" evidence="3">
    <location>
        <begin position="98"/>
        <end position="117"/>
    </location>
</feature>
<comment type="caution">
    <text evidence="6">The sequence shown here is derived from an EMBL/GenBank/DDBJ whole genome shotgun (WGS) entry which is preliminary data.</text>
</comment>
<dbReference type="Pfam" id="PF03033">
    <property type="entry name" value="Glyco_transf_28"/>
    <property type="match status" value="1"/>
</dbReference>
<protein>
    <recommendedName>
        <fullName evidence="8">UDP-N-acetylglucosamine--N-acetylmuramyl-(pentapeptide) pyrophosphoryl-undecaprenol N-acetylglucosamine transferase</fullName>
    </recommendedName>
</protein>
<keyword evidence="2" id="KW-0808">Transferase</keyword>
<feature type="transmembrane region" description="Helical" evidence="3">
    <location>
        <begin position="73"/>
        <end position="92"/>
    </location>
</feature>
<keyword evidence="1" id="KW-0328">Glycosyltransferase</keyword>
<evidence type="ECO:0000313" key="6">
    <source>
        <dbReference type="EMBL" id="PJA41333.1"/>
    </source>
</evidence>
<dbReference type="PANTHER" id="PTHR21015">
    <property type="entry name" value="UDP-N-ACETYLGLUCOSAMINE--N-ACETYLMURAMYL-(PENTAPEPTIDE) PYROPHOSPHORYL-UNDECAPRENOL N-ACETYLGLUCOSAMINE TRANSFERASE 1"/>
    <property type="match status" value="1"/>
</dbReference>
<dbReference type="GO" id="GO:1901137">
    <property type="term" value="P:carbohydrate derivative biosynthetic process"/>
    <property type="evidence" value="ECO:0007669"/>
    <property type="project" value="UniProtKB-ARBA"/>
</dbReference>
<dbReference type="InterPro" id="IPR004276">
    <property type="entry name" value="GlycoTrans_28_N"/>
</dbReference>
<dbReference type="Pfam" id="PF04101">
    <property type="entry name" value="Glyco_tran_28_C"/>
    <property type="match status" value="1"/>
</dbReference>
<name>A0A2M7X592_UNCKA</name>
<feature type="non-terminal residue" evidence="6">
    <location>
        <position position="367"/>
    </location>
</feature>
<evidence type="ECO:0000256" key="3">
    <source>
        <dbReference type="SAM" id="Phobius"/>
    </source>
</evidence>
<evidence type="ECO:0000256" key="2">
    <source>
        <dbReference type="ARBA" id="ARBA00022679"/>
    </source>
</evidence>
<dbReference type="Gene3D" id="3.40.50.2000">
    <property type="entry name" value="Glycogen Phosphorylase B"/>
    <property type="match status" value="2"/>
</dbReference>
<dbReference type="CDD" id="cd03785">
    <property type="entry name" value="GT28_MurG"/>
    <property type="match status" value="1"/>
</dbReference>
<sequence>MNKKILFTGGHHNSAVNTIDWLLKNDDKLEFYWIGSGSSVHEIEEVKSRNIPYYTIKAGKLFRFSNYKYLGKAIYQLLLIPFGFVQTFLILAKIRPDLIVSFGGYIAVPVVICSWVLRIKSVTHEQTVVLGLANKLISKFVSKIYTSWPVNFYEASAHITKRMIYTGLPISDSLLKDKSKVEFKRKLPIIYITGGKQGSMFINQLIISNLSQLLDDFNIIWSCGDRVGDADYDEICGLVNKLSKEKQEGIYLKKYFSWDEINVVLRSAASCVTRGGGHTVYELAVLATPSIIIPIPWSSNNEQLKNAKVLEKLGLSIILEEEKLTSTDFYNKFIEFSGTIEKRRAKYLKNQLDSVITSQGQENLGNE</sequence>
<keyword evidence="3" id="KW-0812">Transmembrane</keyword>
<dbReference type="SUPFAM" id="SSF53756">
    <property type="entry name" value="UDP-Glycosyltransferase/glycogen phosphorylase"/>
    <property type="match status" value="1"/>
</dbReference>
<evidence type="ECO:0000313" key="7">
    <source>
        <dbReference type="Proteomes" id="UP000230683"/>
    </source>
</evidence>
<dbReference type="InterPro" id="IPR007235">
    <property type="entry name" value="Glyco_trans_28_C"/>
</dbReference>
<dbReference type="EMBL" id="PFWY01000022">
    <property type="protein sequence ID" value="PJA41333.1"/>
    <property type="molecule type" value="Genomic_DNA"/>
</dbReference>
<evidence type="ECO:0008006" key="8">
    <source>
        <dbReference type="Google" id="ProtNLM"/>
    </source>
</evidence>
<keyword evidence="3" id="KW-1133">Transmembrane helix</keyword>
<feature type="domain" description="Glycosyl transferase family 28 C-terminal" evidence="5">
    <location>
        <begin position="189"/>
        <end position="329"/>
    </location>
</feature>